<dbReference type="AlphaFoldDB" id="A0A4Q7YS91"/>
<gene>
    <name evidence="2" type="ORF">BDD14_1842</name>
</gene>
<keyword evidence="1" id="KW-1133">Transmembrane helix</keyword>
<organism evidence="2 3">
    <name type="scientific">Edaphobacter modestus</name>
    <dbReference type="NCBI Taxonomy" id="388466"/>
    <lineage>
        <taxon>Bacteria</taxon>
        <taxon>Pseudomonadati</taxon>
        <taxon>Acidobacteriota</taxon>
        <taxon>Terriglobia</taxon>
        <taxon>Terriglobales</taxon>
        <taxon>Acidobacteriaceae</taxon>
        <taxon>Edaphobacter</taxon>
    </lineage>
</organism>
<evidence type="ECO:0000313" key="2">
    <source>
        <dbReference type="EMBL" id="RZU40388.1"/>
    </source>
</evidence>
<feature type="transmembrane region" description="Helical" evidence="1">
    <location>
        <begin position="41"/>
        <end position="59"/>
    </location>
</feature>
<feature type="transmembrane region" description="Helical" evidence="1">
    <location>
        <begin position="66"/>
        <end position="86"/>
    </location>
</feature>
<protein>
    <submittedName>
        <fullName evidence="2">Uncharacterized protein</fullName>
    </submittedName>
</protein>
<evidence type="ECO:0000313" key="3">
    <source>
        <dbReference type="Proteomes" id="UP000292958"/>
    </source>
</evidence>
<comment type="caution">
    <text evidence="2">The sequence shown here is derived from an EMBL/GenBank/DDBJ whole genome shotgun (WGS) entry which is preliminary data.</text>
</comment>
<keyword evidence="1" id="KW-0812">Transmembrane</keyword>
<evidence type="ECO:0000256" key="1">
    <source>
        <dbReference type="SAM" id="Phobius"/>
    </source>
</evidence>
<name>A0A4Q7YS91_9BACT</name>
<reference evidence="2 3" key="1">
    <citation type="submission" date="2019-02" db="EMBL/GenBank/DDBJ databases">
        <title>Genomic Encyclopedia of Archaeal and Bacterial Type Strains, Phase II (KMG-II): from individual species to whole genera.</title>
        <authorList>
            <person name="Goeker M."/>
        </authorList>
    </citation>
    <scope>NUCLEOTIDE SEQUENCE [LARGE SCALE GENOMIC DNA]</scope>
    <source>
        <strain evidence="2 3">DSM 18101</strain>
    </source>
</reference>
<feature type="transmembrane region" description="Helical" evidence="1">
    <location>
        <begin position="98"/>
        <end position="116"/>
    </location>
</feature>
<keyword evidence="3" id="KW-1185">Reference proteome</keyword>
<proteinExistence type="predicted"/>
<dbReference type="Proteomes" id="UP000292958">
    <property type="component" value="Unassembled WGS sequence"/>
</dbReference>
<sequence>MTTTDVGLVSGTRSQRIVFAAVCGIVALYCDNGSLGTERGYFQQGLWTFTFVGLFLIQLRRTLQRARAATLALILFSLHCYALYIYRNSFPFHSSLPVVLGGFFESFVFSIVYVRLCQSIDPSGPFGMTESEKQARKKTSVRLG</sequence>
<accession>A0A4Q7YS91</accession>
<keyword evidence="1" id="KW-0472">Membrane</keyword>
<dbReference type="EMBL" id="SHKW01000001">
    <property type="protein sequence ID" value="RZU40388.1"/>
    <property type="molecule type" value="Genomic_DNA"/>
</dbReference>